<dbReference type="InterPro" id="IPR057089">
    <property type="entry name" value="C2_TIP"/>
</dbReference>
<feature type="domain" description="T-cell immunomodulatory protein TIP C2" evidence="8">
    <location>
        <begin position="604"/>
        <end position="703"/>
    </location>
</feature>
<keyword evidence="10" id="KW-1185">Reference proteome</keyword>
<accession>A0AAD4N256</accession>
<dbReference type="InterPro" id="IPR024881">
    <property type="entry name" value="Tip"/>
</dbReference>
<evidence type="ECO:0000256" key="5">
    <source>
        <dbReference type="ARBA" id="ARBA00023136"/>
    </source>
</evidence>
<organism evidence="9 10">
    <name type="scientific">Ditylenchus destructor</name>
    <dbReference type="NCBI Taxonomy" id="166010"/>
    <lineage>
        <taxon>Eukaryota</taxon>
        <taxon>Metazoa</taxon>
        <taxon>Ecdysozoa</taxon>
        <taxon>Nematoda</taxon>
        <taxon>Chromadorea</taxon>
        <taxon>Rhabditida</taxon>
        <taxon>Tylenchina</taxon>
        <taxon>Tylenchomorpha</taxon>
        <taxon>Sphaerularioidea</taxon>
        <taxon>Anguinidae</taxon>
        <taxon>Anguininae</taxon>
        <taxon>Ditylenchus</taxon>
    </lineage>
</organism>
<comment type="caution">
    <text evidence="9">The sequence shown here is derived from an EMBL/GenBank/DDBJ whole genome shotgun (WGS) entry which is preliminary data.</text>
</comment>
<evidence type="ECO:0000256" key="1">
    <source>
        <dbReference type="ARBA" id="ARBA00004479"/>
    </source>
</evidence>
<evidence type="ECO:0000256" key="2">
    <source>
        <dbReference type="ARBA" id="ARBA00006496"/>
    </source>
</evidence>
<name>A0AAD4N256_9BILA</name>
<evidence type="ECO:0000256" key="4">
    <source>
        <dbReference type="ARBA" id="ARBA00022989"/>
    </source>
</evidence>
<keyword evidence="5 7" id="KW-0472">Membrane</keyword>
<evidence type="ECO:0000256" key="3">
    <source>
        <dbReference type="ARBA" id="ARBA00022692"/>
    </source>
</evidence>
<comment type="subcellular location">
    <subcellularLocation>
        <location evidence="1">Membrane</location>
        <topology evidence="1">Single-pass type I membrane protein</topology>
    </subcellularLocation>
</comment>
<dbReference type="AlphaFoldDB" id="A0AAD4N256"/>
<comment type="similarity">
    <text evidence="2">Belongs to the TIP family.</text>
</comment>
<proteinExistence type="inferred from homology"/>
<dbReference type="Pfam" id="PF23122">
    <property type="entry name" value="C2_ITFG1"/>
    <property type="match status" value="1"/>
</dbReference>
<keyword evidence="4 7" id="KW-1133">Transmembrane helix</keyword>
<protein>
    <submittedName>
        <fullName evidence="9">Protein linkin</fullName>
    </submittedName>
</protein>
<evidence type="ECO:0000256" key="7">
    <source>
        <dbReference type="SAM" id="Phobius"/>
    </source>
</evidence>
<dbReference type="EMBL" id="JAKKPZ010000033">
    <property type="protein sequence ID" value="KAI1708830.1"/>
    <property type="molecule type" value="Genomic_DNA"/>
</dbReference>
<dbReference type="InterPro" id="IPR008560">
    <property type="entry name" value="DUF842_euk"/>
</dbReference>
<dbReference type="Proteomes" id="UP001201812">
    <property type="component" value="Unassembled WGS sequence"/>
</dbReference>
<evidence type="ECO:0000256" key="6">
    <source>
        <dbReference type="ARBA" id="ARBA00023180"/>
    </source>
</evidence>
<feature type="transmembrane region" description="Helical" evidence="7">
    <location>
        <begin position="709"/>
        <end position="733"/>
    </location>
</feature>
<reference evidence="9" key="1">
    <citation type="submission" date="2022-01" db="EMBL/GenBank/DDBJ databases">
        <title>Genome Sequence Resource for Two Populations of Ditylenchus destructor, the Migratory Endoparasitic Phytonematode.</title>
        <authorList>
            <person name="Zhang H."/>
            <person name="Lin R."/>
            <person name="Xie B."/>
        </authorList>
    </citation>
    <scope>NUCLEOTIDE SEQUENCE</scope>
    <source>
        <strain evidence="9">BazhouSP</strain>
    </source>
</reference>
<sequence>MNTDIEKTQQRIKQSVDGFVDDLDKKHLREFQRVMFMCSASCVEDKRSDRKSVEDCIEKCNEDMKRIQAKLEQELGTLQEQLSRCSMTCYDKQIQKFGTDPNTYTEDQMMKFTQNLDQCVAKCADDHIKLLPSIKDRFDEARNMTFDFLCLNVLLLYITCASCSLNLNIVEEEFRPALEGRICAYGDMDKNSYTDLIVQQGNSLVIMTQSEQGAFSEAKSFGQIPLPDGVNVFCSVGDFNGDAALDIMVTQPVTEKTFLIFTHDKGYNSTLYLFKDGKFVPRPIDEVVFRDQPTIMDINGDGASDVVGFVQKDEGTQLYCLAGDKNDKFSLCEKNFKDFDNSLEPFPSAAPIFADIDGDLSSEVVFIMHNKSNDRPELQVWSLSSPDFVWKKNEEYSSFMIDNPSILYYGGPLVSDFNADAVLDILFPGCREETCRHVTHFNIWTKGVWSSFQLDQKDVEFVTDEKSKTIFRVGDFSLDGFPDLIATVKTSGKNAMPMILDNIASDSASFSRKFELRTSPRMVMPAEMSQNDVDLSAFFDLKEDGNLDILVEYKDSKTGKMKIDFIKCDDKGDTTFLKVQVFTNVCTNDCPYSEKSSRRSDIGSGVTWHGACVSFRMTDPYGGDRISLQCQLPQTSHRVLHSPFVLFGLGRSPNFVDDVRLGIPRWRDNGDNQRTTLKQIVPNSRIIVVPPEGEGTHWQSRLYLTPSRLIIQSLLVLVSVCGILLILVVFLHFRERQQDRKERQAQTHRFHFDAM</sequence>
<keyword evidence="6" id="KW-0325">Glycoprotein</keyword>
<evidence type="ECO:0000313" key="10">
    <source>
        <dbReference type="Proteomes" id="UP001201812"/>
    </source>
</evidence>
<dbReference type="PANTHER" id="PTHR13412">
    <property type="entry name" value="T-CELL IMMUNOMODULATORY PROTEIN HOMOLOG"/>
    <property type="match status" value="1"/>
</dbReference>
<dbReference type="PANTHER" id="PTHR13412:SF0">
    <property type="entry name" value="T-CELL IMMUNOMODULATORY PROTEIN"/>
    <property type="match status" value="1"/>
</dbReference>
<keyword evidence="3 7" id="KW-0812">Transmembrane</keyword>
<dbReference type="InterPro" id="IPR028994">
    <property type="entry name" value="Integrin_alpha_N"/>
</dbReference>
<evidence type="ECO:0000259" key="8">
    <source>
        <dbReference type="Pfam" id="PF23122"/>
    </source>
</evidence>
<dbReference type="GO" id="GO:0005886">
    <property type="term" value="C:plasma membrane"/>
    <property type="evidence" value="ECO:0007669"/>
    <property type="project" value="TreeGrafter"/>
</dbReference>
<evidence type="ECO:0000313" key="9">
    <source>
        <dbReference type="EMBL" id="KAI1708830.1"/>
    </source>
</evidence>
<dbReference type="SUPFAM" id="SSF69318">
    <property type="entry name" value="Integrin alpha N-terminal domain"/>
    <property type="match status" value="1"/>
</dbReference>
<dbReference type="Pfam" id="PF05811">
    <property type="entry name" value="DUF842"/>
    <property type="match status" value="1"/>
</dbReference>
<gene>
    <name evidence="9" type="ORF">DdX_11585</name>
</gene>